<dbReference type="NCBIfam" id="TIGR01764">
    <property type="entry name" value="excise"/>
    <property type="match status" value="1"/>
</dbReference>
<dbReference type="STRING" id="1070870.SAMN05444351_2575"/>
<sequence>MLTVDEAAARLGVSAQEVRRLVRTGTLPAERIGRTLVLPDDAVDERARMPVGPGRLLAAPTAWATLWELSGERADWLDRSARSRVAARLRSSDAEQVVAAARERADRRELRALPAYRDRVSAVEGFVASGLSAADAVGADIVAAGAAVEGYCTEGTLERLRRDLGLSDRGEPNVVVRVPRFADLPLAGRQHMPVAVVAVDLAESSDVRTRRAGLDLLTAALVAFRG</sequence>
<dbReference type="AlphaFoldDB" id="A0A1M5JMY9"/>
<dbReference type="Proteomes" id="UP000184471">
    <property type="component" value="Unassembled WGS sequence"/>
</dbReference>
<accession>A0A1M5JMY9</accession>
<dbReference type="InterPro" id="IPR041657">
    <property type="entry name" value="HTH_17"/>
</dbReference>
<dbReference type="RefSeq" id="WP_073420445.1">
    <property type="nucleotide sequence ID" value="NZ_FQVX01000002.1"/>
</dbReference>
<organism evidence="2 3">
    <name type="scientific">Geodermatophilus nigrescens</name>
    <dbReference type="NCBI Taxonomy" id="1070870"/>
    <lineage>
        <taxon>Bacteria</taxon>
        <taxon>Bacillati</taxon>
        <taxon>Actinomycetota</taxon>
        <taxon>Actinomycetes</taxon>
        <taxon>Geodermatophilales</taxon>
        <taxon>Geodermatophilaceae</taxon>
        <taxon>Geodermatophilus</taxon>
    </lineage>
</organism>
<dbReference type="InterPro" id="IPR010093">
    <property type="entry name" value="SinI_DNA-bd"/>
</dbReference>
<name>A0A1M5JMY9_9ACTN</name>
<feature type="domain" description="Helix-turn-helix" evidence="1">
    <location>
        <begin position="1"/>
        <end position="45"/>
    </location>
</feature>
<gene>
    <name evidence="2" type="ORF">SAMN05444351_2575</name>
</gene>
<dbReference type="Pfam" id="PF12728">
    <property type="entry name" value="HTH_17"/>
    <property type="match status" value="1"/>
</dbReference>
<keyword evidence="3" id="KW-1185">Reference proteome</keyword>
<dbReference type="EMBL" id="FQVX01000002">
    <property type="protein sequence ID" value="SHG41937.1"/>
    <property type="molecule type" value="Genomic_DNA"/>
</dbReference>
<evidence type="ECO:0000313" key="3">
    <source>
        <dbReference type="Proteomes" id="UP000184471"/>
    </source>
</evidence>
<protein>
    <submittedName>
        <fullName evidence="2">DNA binding domain-containing protein, excisionase family</fullName>
    </submittedName>
</protein>
<dbReference type="GO" id="GO:0003677">
    <property type="term" value="F:DNA binding"/>
    <property type="evidence" value="ECO:0007669"/>
    <property type="project" value="InterPro"/>
</dbReference>
<evidence type="ECO:0000313" key="2">
    <source>
        <dbReference type="EMBL" id="SHG41937.1"/>
    </source>
</evidence>
<dbReference type="OrthoDB" id="5074901at2"/>
<reference evidence="2 3" key="1">
    <citation type="submission" date="2016-11" db="EMBL/GenBank/DDBJ databases">
        <authorList>
            <person name="Jaros S."/>
            <person name="Januszkiewicz K."/>
            <person name="Wedrychowicz H."/>
        </authorList>
    </citation>
    <scope>NUCLEOTIDE SEQUENCE [LARGE SCALE GENOMIC DNA]</scope>
    <source>
        <strain evidence="2 3">DSM 45408</strain>
    </source>
</reference>
<evidence type="ECO:0000259" key="1">
    <source>
        <dbReference type="Pfam" id="PF12728"/>
    </source>
</evidence>
<proteinExistence type="predicted"/>